<dbReference type="Proteomes" id="UP001597452">
    <property type="component" value="Unassembled WGS sequence"/>
</dbReference>
<keyword evidence="3" id="KW-1185">Reference proteome</keyword>
<comment type="caution">
    <text evidence="2">The sequence shown here is derived from an EMBL/GenBank/DDBJ whole genome shotgun (WGS) entry which is preliminary data.</text>
</comment>
<feature type="chain" id="PRO_5046401462" evidence="1">
    <location>
        <begin position="22"/>
        <end position="111"/>
    </location>
</feature>
<organism evidence="2 3">
    <name type="scientific">Piscibacillus salipiscarius</name>
    <dbReference type="NCBI Taxonomy" id="299480"/>
    <lineage>
        <taxon>Bacteria</taxon>
        <taxon>Bacillati</taxon>
        <taxon>Bacillota</taxon>
        <taxon>Bacilli</taxon>
        <taxon>Bacillales</taxon>
        <taxon>Bacillaceae</taxon>
        <taxon>Piscibacillus</taxon>
    </lineage>
</organism>
<evidence type="ECO:0000256" key="1">
    <source>
        <dbReference type="SAM" id="SignalP"/>
    </source>
</evidence>
<gene>
    <name evidence="2" type="ORF">ACFSW4_11585</name>
</gene>
<accession>A0ABW5QCK7</accession>
<sequence length="111" mass="12641">MRKVLLLVGILLFPAYGNVSAESNLEESLILELLTPYVEDAIEEFYGQTRDYDQENIVELEKLDDCQGCFLATIEVRTQIQSLEPPYVTDQISIDVRNGNVTIVDYVHKSE</sequence>
<dbReference type="InterPro" id="IPR024984">
    <property type="entry name" value="DUF3888"/>
</dbReference>
<keyword evidence="1" id="KW-0732">Signal</keyword>
<dbReference type="Pfam" id="PF13027">
    <property type="entry name" value="DUF3888"/>
    <property type="match status" value="1"/>
</dbReference>
<protein>
    <submittedName>
        <fullName evidence="2">DUF3888 domain-containing protein</fullName>
    </submittedName>
</protein>
<evidence type="ECO:0000313" key="2">
    <source>
        <dbReference type="EMBL" id="MFD2639512.1"/>
    </source>
</evidence>
<dbReference type="RefSeq" id="WP_054754457.1">
    <property type="nucleotide sequence ID" value="NZ_JBHUMZ010000025.1"/>
</dbReference>
<evidence type="ECO:0000313" key="3">
    <source>
        <dbReference type="Proteomes" id="UP001597452"/>
    </source>
</evidence>
<proteinExistence type="predicted"/>
<name>A0ABW5QCK7_9BACI</name>
<feature type="signal peptide" evidence="1">
    <location>
        <begin position="1"/>
        <end position="21"/>
    </location>
</feature>
<reference evidence="3" key="1">
    <citation type="journal article" date="2019" name="Int. J. Syst. Evol. Microbiol.">
        <title>The Global Catalogue of Microorganisms (GCM) 10K type strain sequencing project: providing services to taxonomists for standard genome sequencing and annotation.</title>
        <authorList>
            <consortium name="The Broad Institute Genomics Platform"/>
            <consortium name="The Broad Institute Genome Sequencing Center for Infectious Disease"/>
            <person name="Wu L."/>
            <person name="Ma J."/>
        </authorList>
    </citation>
    <scope>NUCLEOTIDE SEQUENCE [LARGE SCALE GENOMIC DNA]</scope>
    <source>
        <strain evidence="3">TISTR 1571</strain>
    </source>
</reference>
<dbReference type="EMBL" id="JBHUMZ010000025">
    <property type="protein sequence ID" value="MFD2639512.1"/>
    <property type="molecule type" value="Genomic_DNA"/>
</dbReference>